<keyword evidence="4" id="KW-1185">Reference proteome</keyword>
<dbReference type="SUPFAM" id="SSF53271">
    <property type="entry name" value="PRTase-like"/>
    <property type="match status" value="1"/>
</dbReference>
<keyword evidence="1 3" id="KW-0328">Glycosyltransferase</keyword>
<evidence type="ECO:0000256" key="1">
    <source>
        <dbReference type="ARBA" id="ARBA00022676"/>
    </source>
</evidence>
<reference evidence="3" key="1">
    <citation type="journal article" date="2015" name="Genome Announc.">
        <title>Draft Genome Sequence of Anaerolineae Strain TC1, a Novel Isolate from a Methanogenic Wastewater Treatment System.</title>
        <authorList>
            <person name="Matsuura N."/>
            <person name="Tourlousse D.M."/>
            <person name="Sun L."/>
            <person name="Toyonaga M."/>
            <person name="Kuroda K."/>
            <person name="Ohashi A."/>
            <person name="Cruz R."/>
            <person name="Yamaguchi T."/>
            <person name="Sekiguchi Y."/>
        </authorList>
    </citation>
    <scope>NUCLEOTIDE SEQUENCE [LARGE SCALE GENOMIC DNA]</scope>
    <source>
        <strain evidence="3">TC1</strain>
    </source>
</reference>
<dbReference type="RefSeq" id="WP_062277135.1">
    <property type="nucleotide sequence ID" value="NZ_DF968179.1"/>
</dbReference>
<dbReference type="GO" id="GO:0016757">
    <property type="term" value="F:glycosyltransferase activity"/>
    <property type="evidence" value="ECO:0007669"/>
    <property type="project" value="UniProtKB-KW"/>
</dbReference>
<evidence type="ECO:0000256" key="2">
    <source>
        <dbReference type="ARBA" id="ARBA00022679"/>
    </source>
</evidence>
<sequence length="169" mass="19244">MRKELISWQEVDRLIDHLIPQFHTNFDAILMLSKGGTIPGSILSEVLGIEDLLLVKIDYPKEFEMETQRQDPRLLAWPNIKNFPADSQLANKNILIVSNAWGTGRCLSTIKSRISGVQGIPFTCVLHFNPKMNLFKNDKPDFFAAITDAWIIYPWEAARGKDILLANFC</sequence>
<dbReference type="OrthoDB" id="156074at2"/>
<dbReference type="PANTHER" id="PTHR43363:SF1">
    <property type="entry name" value="HYPOXANTHINE-GUANINE PHOSPHORIBOSYLTRANSFERASE"/>
    <property type="match status" value="1"/>
</dbReference>
<keyword evidence="2 3" id="KW-0808">Transferase</keyword>
<gene>
    <name evidence="3" type="ORF">ATC1_11149</name>
</gene>
<dbReference type="AlphaFoldDB" id="A0A0K8P999"/>
<name>A0A0K8P999_9CHLR</name>
<dbReference type="STRING" id="1678840.ATC1_11149"/>
<evidence type="ECO:0000313" key="4">
    <source>
        <dbReference type="Proteomes" id="UP000053370"/>
    </source>
</evidence>
<protein>
    <submittedName>
        <fullName evidence="3">Hypoxanthine phosphoribosyltransferase</fullName>
    </submittedName>
</protein>
<dbReference type="InterPro" id="IPR029057">
    <property type="entry name" value="PRTase-like"/>
</dbReference>
<dbReference type="PANTHER" id="PTHR43363">
    <property type="entry name" value="HYPOXANTHINE PHOSPHORIBOSYLTRANSFERASE"/>
    <property type="match status" value="1"/>
</dbReference>
<organism evidence="3">
    <name type="scientific">Flexilinea flocculi</name>
    <dbReference type="NCBI Taxonomy" id="1678840"/>
    <lineage>
        <taxon>Bacteria</taxon>
        <taxon>Bacillati</taxon>
        <taxon>Chloroflexota</taxon>
        <taxon>Anaerolineae</taxon>
        <taxon>Anaerolineales</taxon>
        <taxon>Anaerolineaceae</taxon>
        <taxon>Flexilinea</taxon>
    </lineage>
</organism>
<evidence type="ECO:0000313" key="3">
    <source>
        <dbReference type="EMBL" id="GAP39227.1"/>
    </source>
</evidence>
<proteinExistence type="predicted"/>
<dbReference type="Gene3D" id="3.40.50.2020">
    <property type="match status" value="1"/>
</dbReference>
<dbReference type="EMBL" id="DF968179">
    <property type="protein sequence ID" value="GAP39227.1"/>
    <property type="molecule type" value="Genomic_DNA"/>
</dbReference>
<dbReference type="Proteomes" id="UP000053370">
    <property type="component" value="Unassembled WGS sequence"/>
</dbReference>
<accession>A0A0K8P999</accession>